<evidence type="ECO:0000313" key="2">
    <source>
        <dbReference type="Proteomes" id="UP001222325"/>
    </source>
</evidence>
<proteinExistence type="predicted"/>
<sequence>MGSAEVRPPFSLPLGRRAMSAAFVLLGPASTLRGLMMGSASLFWTWAVALLPPVGLGCPDEVRVHGLGSSACTISSGSRVENRAIERTSSLTGTSAEGSTASRCTIAASTSPSSFTSSSTTSTPATVASAAWLASVPVCSTDTTATSSSPAPSCP</sequence>
<dbReference type="AlphaFoldDB" id="A0AAD6XLE7"/>
<reference evidence="1" key="1">
    <citation type="submission" date="2023-03" db="EMBL/GenBank/DDBJ databases">
        <title>Massive genome expansion in bonnet fungi (Mycena s.s.) driven by repeated elements and novel gene families across ecological guilds.</title>
        <authorList>
            <consortium name="Lawrence Berkeley National Laboratory"/>
            <person name="Harder C.B."/>
            <person name="Miyauchi S."/>
            <person name="Viragh M."/>
            <person name="Kuo A."/>
            <person name="Thoen E."/>
            <person name="Andreopoulos B."/>
            <person name="Lu D."/>
            <person name="Skrede I."/>
            <person name="Drula E."/>
            <person name="Henrissat B."/>
            <person name="Morin E."/>
            <person name="Kohler A."/>
            <person name="Barry K."/>
            <person name="LaButti K."/>
            <person name="Morin E."/>
            <person name="Salamov A."/>
            <person name="Lipzen A."/>
            <person name="Mereny Z."/>
            <person name="Hegedus B."/>
            <person name="Baldrian P."/>
            <person name="Stursova M."/>
            <person name="Weitz H."/>
            <person name="Taylor A."/>
            <person name="Grigoriev I.V."/>
            <person name="Nagy L.G."/>
            <person name="Martin F."/>
            <person name="Kauserud H."/>
        </authorList>
    </citation>
    <scope>NUCLEOTIDE SEQUENCE</scope>
    <source>
        <strain evidence="1">CBHHK173m</strain>
    </source>
</reference>
<keyword evidence="2" id="KW-1185">Reference proteome</keyword>
<dbReference type="Proteomes" id="UP001222325">
    <property type="component" value="Unassembled WGS sequence"/>
</dbReference>
<gene>
    <name evidence="1" type="ORF">B0H15DRAFT_870437</name>
</gene>
<accession>A0AAD6XLE7</accession>
<protein>
    <submittedName>
        <fullName evidence="1">Uncharacterized protein</fullName>
    </submittedName>
</protein>
<dbReference type="EMBL" id="JARJCN010000126">
    <property type="protein sequence ID" value="KAJ7071739.1"/>
    <property type="molecule type" value="Genomic_DNA"/>
</dbReference>
<comment type="caution">
    <text evidence="1">The sequence shown here is derived from an EMBL/GenBank/DDBJ whole genome shotgun (WGS) entry which is preliminary data.</text>
</comment>
<evidence type="ECO:0000313" key="1">
    <source>
        <dbReference type="EMBL" id="KAJ7071739.1"/>
    </source>
</evidence>
<organism evidence="1 2">
    <name type="scientific">Mycena belliarum</name>
    <dbReference type="NCBI Taxonomy" id="1033014"/>
    <lineage>
        <taxon>Eukaryota</taxon>
        <taxon>Fungi</taxon>
        <taxon>Dikarya</taxon>
        <taxon>Basidiomycota</taxon>
        <taxon>Agaricomycotina</taxon>
        <taxon>Agaricomycetes</taxon>
        <taxon>Agaricomycetidae</taxon>
        <taxon>Agaricales</taxon>
        <taxon>Marasmiineae</taxon>
        <taxon>Mycenaceae</taxon>
        <taxon>Mycena</taxon>
    </lineage>
</organism>
<name>A0AAD6XLE7_9AGAR</name>